<feature type="chain" id="PRO_5022791651" evidence="1">
    <location>
        <begin position="21"/>
        <end position="122"/>
    </location>
</feature>
<protein>
    <submittedName>
        <fullName evidence="2">Glycoside hydrolase</fullName>
    </submittedName>
</protein>
<dbReference type="GO" id="GO:0016787">
    <property type="term" value="F:hydrolase activity"/>
    <property type="evidence" value="ECO:0007669"/>
    <property type="project" value="UniProtKB-KW"/>
</dbReference>
<dbReference type="EMBL" id="CP042436">
    <property type="protein sequence ID" value="QEC63211.1"/>
    <property type="molecule type" value="Genomic_DNA"/>
</dbReference>
<keyword evidence="2" id="KW-0378">Hydrolase</keyword>
<dbReference type="OrthoDB" id="796539at2"/>
<evidence type="ECO:0000256" key="1">
    <source>
        <dbReference type="SAM" id="SignalP"/>
    </source>
</evidence>
<organism evidence="2 3">
    <name type="scientific">Mucilaginibacter ginsenosidivorans</name>
    <dbReference type="NCBI Taxonomy" id="398053"/>
    <lineage>
        <taxon>Bacteria</taxon>
        <taxon>Pseudomonadati</taxon>
        <taxon>Bacteroidota</taxon>
        <taxon>Sphingobacteriia</taxon>
        <taxon>Sphingobacteriales</taxon>
        <taxon>Sphingobacteriaceae</taxon>
        <taxon>Mucilaginibacter</taxon>
    </lineage>
</organism>
<feature type="signal peptide" evidence="1">
    <location>
        <begin position="1"/>
        <end position="20"/>
    </location>
</feature>
<dbReference type="Proteomes" id="UP000321479">
    <property type="component" value="Chromosome"/>
</dbReference>
<sequence>MKRKVLITCALLLSFTAVFAYFADLNGSWKGTLVAPDGNEYPLAYTFKIDGDKLTGTGNSPQGSVDLTEGKVKSDSLSFAIDVNGVKVINSGKYFAEGDSISLNIDYQGYIMHSTLKRATDK</sequence>
<dbReference type="RefSeq" id="WP_147031787.1">
    <property type="nucleotide sequence ID" value="NZ_CP042436.1"/>
</dbReference>
<name>A0A5B8UY03_9SPHI</name>
<keyword evidence="3" id="KW-1185">Reference proteome</keyword>
<dbReference type="KEGG" id="mgin:FRZ54_11680"/>
<accession>A0A5B8UY03</accession>
<reference evidence="2 3" key="1">
    <citation type="journal article" date="2017" name="Curr. Microbiol.">
        <title>Mucilaginibacter ginsenosidivorans sp. nov., Isolated from Soil of Ginseng Field.</title>
        <authorList>
            <person name="Kim M.M."/>
            <person name="Siddiqi M.Z."/>
            <person name="Im W.T."/>
        </authorList>
    </citation>
    <scope>NUCLEOTIDE SEQUENCE [LARGE SCALE GENOMIC DNA]</scope>
    <source>
        <strain evidence="2 3">Gsoil 3017</strain>
    </source>
</reference>
<evidence type="ECO:0000313" key="2">
    <source>
        <dbReference type="EMBL" id="QEC63211.1"/>
    </source>
</evidence>
<evidence type="ECO:0000313" key="3">
    <source>
        <dbReference type="Proteomes" id="UP000321479"/>
    </source>
</evidence>
<gene>
    <name evidence="2" type="ORF">FRZ54_11680</name>
</gene>
<proteinExistence type="predicted"/>
<keyword evidence="1" id="KW-0732">Signal</keyword>
<dbReference type="AlphaFoldDB" id="A0A5B8UY03"/>